<dbReference type="AlphaFoldDB" id="A0A8H6I3Z2"/>
<evidence type="ECO:0000313" key="2">
    <source>
        <dbReference type="EMBL" id="KAF6758425.1"/>
    </source>
</evidence>
<keyword evidence="3" id="KW-1185">Reference proteome</keyword>
<name>A0A8H6I3Z2_9AGAR</name>
<evidence type="ECO:0000313" key="3">
    <source>
        <dbReference type="Proteomes" id="UP000521943"/>
    </source>
</evidence>
<protein>
    <submittedName>
        <fullName evidence="2">Uncharacterized protein</fullName>
    </submittedName>
</protein>
<feature type="compositionally biased region" description="Basic and acidic residues" evidence="1">
    <location>
        <begin position="96"/>
        <end position="121"/>
    </location>
</feature>
<dbReference type="EMBL" id="JACGCI010000019">
    <property type="protein sequence ID" value="KAF6758425.1"/>
    <property type="molecule type" value="Genomic_DNA"/>
</dbReference>
<reference evidence="2 3" key="1">
    <citation type="submission" date="2020-07" db="EMBL/GenBank/DDBJ databases">
        <title>Comparative genomics of pyrophilous fungi reveals a link between fire events and developmental genes.</title>
        <authorList>
            <consortium name="DOE Joint Genome Institute"/>
            <person name="Steindorff A.S."/>
            <person name="Carver A."/>
            <person name="Calhoun S."/>
            <person name="Stillman K."/>
            <person name="Liu H."/>
            <person name="Lipzen A."/>
            <person name="Pangilinan J."/>
            <person name="Labutti K."/>
            <person name="Bruns T.D."/>
            <person name="Grigoriev I.V."/>
        </authorList>
    </citation>
    <scope>NUCLEOTIDE SEQUENCE [LARGE SCALE GENOMIC DNA]</scope>
    <source>
        <strain evidence="2 3">CBS 144469</strain>
    </source>
</reference>
<accession>A0A8H6I3Z2</accession>
<dbReference type="Proteomes" id="UP000521943">
    <property type="component" value="Unassembled WGS sequence"/>
</dbReference>
<feature type="region of interest" description="Disordered" evidence="1">
    <location>
        <begin position="96"/>
        <end position="131"/>
    </location>
</feature>
<gene>
    <name evidence="2" type="ORF">DFP72DRAFT_1065109</name>
</gene>
<organism evidence="2 3">
    <name type="scientific">Ephemerocybe angulata</name>
    <dbReference type="NCBI Taxonomy" id="980116"/>
    <lineage>
        <taxon>Eukaryota</taxon>
        <taxon>Fungi</taxon>
        <taxon>Dikarya</taxon>
        <taxon>Basidiomycota</taxon>
        <taxon>Agaricomycotina</taxon>
        <taxon>Agaricomycetes</taxon>
        <taxon>Agaricomycetidae</taxon>
        <taxon>Agaricales</taxon>
        <taxon>Agaricineae</taxon>
        <taxon>Psathyrellaceae</taxon>
        <taxon>Ephemerocybe</taxon>
    </lineage>
</organism>
<comment type="caution">
    <text evidence="2">The sequence shown here is derived from an EMBL/GenBank/DDBJ whole genome shotgun (WGS) entry which is preliminary data.</text>
</comment>
<sequence>MLDHMAVQEHPEARAVFQLVRISSRLALWSFSQDEHSAGFAPLKDVFVPIRRPDEIVGHRRAPSDVAAAERSEAAQRAVRWAPLLVGLKRFRKDQKAKEGALQRQQDQEAKGDALRHRQEDSSEVSDSAAE</sequence>
<proteinExistence type="predicted"/>
<evidence type="ECO:0000256" key="1">
    <source>
        <dbReference type="SAM" id="MobiDB-lite"/>
    </source>
</evidence>